<dbReference type="EMBL" id="RCMG01000188">
    <property type="protein sequence ID" value="KAG2860287.1"/>
    <property type="molecule type" value="Genomic_DNA"/>
</dbReference>
<dbReference type="Proteomes" id="UP000697107">
    <property type="component" value="Unassembled WGS sequence"/>
</dbReference>
<dbReference type="AlphaFoldDB" id="A0A8T1FU84"/>
<evidence type="ECO:0000313" key="3">
    <source>
        <dbReference type="EMBL" id="KAG2894091.1"/>
    </source>
</evidence>
<dbReference type="EMBL" id="RCMV01000958">
    <property type="protein sequence ID" value="KAG3211412.1"/>
    <property type="molecule type" value="Genomic_DNA"/>
</dbReference>
<evidence type="ECO:0000313" key="4">
    <source>
        <dbReference type="EMBL" id="KAG2977454.1"/>
    </source>
</evidence>
<sequence>MSEIAALNDSDPTARIEMASHRPLDRIKPFSGSRNKSGNAMQRLRTFVYEMTGTHTGADKWCIPFELSLRDGAIH</sequence>
<name>A0A8T1FU84_9STRA</name>
<protein>
    <submittedName>
        <fullName evidence="4">Uncharacterized protein</fullName>
    </submittedName>
</protein>
<dbReference type="EMBL" id="RCML01000425">
    <property type="protein sequence ID" value="KAG2977454.1"/>
    <property type="molecule type" value="Genomic_DNA"/>
</dbReference>
<dbReference type="Proteomes" id="UP000736787">
    <property type="component" value="Unassembled WGS sequence"/>
</dbReference>
<proteinExistence type="predicted"/>
<dbReference type="EMBL" id="RCMK01001446">
    <property type="protein sequence ID" value="KAG2894091.1"/>
    <property type="molecule type" value="Genomic_DNA"/>
</dbReference>
<dbReference type="Proteomes" id="UP000760860">
    <property type="component" value="Unassembled WGS sequence"/>
</dbReference>
<evidence type="ECO:0000313" key="1">
    <source>
        <dbReference type="EMBL" id="KAG2860287.1"/>
    </source>
</evidence>
<dbReference type="EMBL" id="RCMI01001460">
    <property type="protein sequence ID" value="KAG2884893.1"/>
    <property type="molecule type" value="Genomic_DNA"/>
</dbReference>
<evidence type="ECO:0000313" key="5">
    <source>
        <dbReference type="EMBL" id="KAG3211412.1"/>
    </source>
</evidence>
<evidence type="ECO:0000313" key="2">
    <source>
        <dbReference type="EMBL" id="KAG2884893.1"/>
    </source>
</evidence>
<accession>A0A8T1FU84</accession>
<organism evidence="4 6">
    <name type="scientific">Phytophthora cactorum</name>
    <dbReference type="NCBI Taxonomy" id="29920"/>
    <lineage>
        <taxon>Eukaryota</taxon>
        <taxon>Sar</taxon>
        <taxon>Stramenopiles</taxon>
        <taxon>Oomycota</taxon>
        <taxon>Peronosporomycetes</taxon>
        <taxon>Peronosporales</taxon>
        <taxon>Peronosporaceae</taxon>
        <taxon>Phytophthora</taxon>
    </lineage>
</organism>
<dbReference type="Proteomes" id="UP000774804">
    <property type="component" value="Unassembled WGS sequence"/>
</dbReference>
<gene>
    <name evidence="1" type="ORF">PC113_g8191</name>
    <name evidence="2" type="ORF">PC115_g21189</name>
    <name evidence="3" type="ORF">PC117_g23576</name>
    <name evidence="4" type="ORF">PC118_g12868</name>
    <name evidence="5" type="ORF">PC129_g17609</name>
</gene>
<dbReference type="Proteomes" id="UP000735874">
    <property type="component" value="Unassembled WGS sequence"/>
</dbReference>
<comment type="caution">
    <text evidence="4">The sequence shown here is derived from an EMBL/GenBank/DDBJ whole genome shotgun (WGS) entry which is preliminary data.</text>
</comment>
<reference evidence="4" key="1">
    <citation type="submission" date="2018-10" db="EMBL/GenBank/DDBJ databases">
        <title>Effector identification in a new, highly contiguous assembly of the strawberry crown rot pathogen Phytophthora cactorum.</title>
        <authorList>
            <person name="Armitage A.D."/>
            <person name="Nellist C.F."/>
            <person name="Bates H."/>
            <person name="Vickerstaff R.J."/>
            <person name="Harrison R.J."/>
        </authorList>
    </citation>
    <scope>NUCLEOTIDE SEQUENCE</scope>
    <source>
        <strain evidence="1">15-7</strain>
        <strain evidence="2">4032</strain>
        <strain evidence="3">4040</strain>
        <strain evidence="4">P415</strain>
        <strain evidence="5">P421</strain>
    </source>
</reference>
<evidence type="ECO:0000313" key="6">
    <source>
        <dbReference type="Proteomes" id="UP000697107"/>
    </source>
</evidence>